<dbReference type="InterPro" id="IPR036097">
    <property type="entry name" value="HisK_dim/P_sf"/>
</dbReference>
<feature type="coiled-coil region" evidence="13">
    <location>
        <begin position="744"/>
        <end position="781"/>
    </location>
</feature>
<dbReference type="SUPFAM" id="SSF47384">
    <property type="entry name" value="Homodimeric domain of signal transducing histidine kinase"/>
    <property type="match status" value="1"/>
</dbReference>
<dbReference type="InterPro" id="IPR004358">
    <property type="entry name" value="Sig_transdc_His_kin-like_C"/>
</dbReference>
<dbReference type="SUPFAM" id="SSF52172">
    <property type="entry name" value="CheY-like"/>
    <property type="match status" value="1"/>
</dbReference>
<evidence type="ECO:0000256" key="1">
    <source>
        <dbReference type="ARBA" id="ARBA00000085"/>
    </source>
</evidence>
<evidence type="ECO:0000259" key="16">
    <source>
        <dbReference type="PROSITE" id="PS50110"/>
    </source>
</evidence>
<feature type="transmembrane region" description="Helical" evidence="14">
    <location>
        <begin position="197"/>
        <end position="219"/>
    </location>
</feature>
<sequence length="1041" mass="114745">MIEALFDRCRQHYILLMILVNRFIAMAIGGFCTYYVILTFRLNLTPEISRNVIIACSIWILIGAIGTTAVALWGTRNLRAFLKHSLDGGAFDKDQALLAAREAVLFPGRQTRAEAAIDHFLTTVPICLSLHALGAAPWKVVAQVGVTGFIGVGCILFVGFFMFERWLKPVIRSLLENGVEVPFELYPVARLGVRLQLGFGLVVAVTALMIGSLGMQRAIEIINSPSNQIEALNSLRNHAYIISMVAFSVGIWFSQLLAGSVTSRVLAIVDAMNAVKAGNLTERVRATGTDEIDQLARHFNAMVHELESKDRVVRDLNTNLEKKVRKRTRELVRSKRSLQKSYKKLRESDRHKTEFFSNVSHELRTPLMMILSPIEQLLRREQESLPRQSAALLEVAQVNANRLLKQINQLLEFSRIEAGHATLQAVSINLGNRASELARAARPLAEQRGLQLETRVEQGLPPMAADPEKLDIIVTNLVSNAIKFTPQGGTVTLSVQRGSARFEVSEEMLCITVDDTGIGIAPEHFDRLFERFQQVDGSNSREFAGTGLGLALVKELVELHGGTIQVDSVVGQGTAFCVALPVQSALDAPSEESLEDSRVLRGDAFADLVQVQPQDFVSASQPASGEGAARILVVDDTPDVRHMIGEILSDTYEIVYAADGVEGLEVLERTKPDLVLSDVMMPRMDGYEFCRTVKGNPEYAAVPFVLVTAKAQISMKIDGLNCGADDYIVKPFAAEELCARVRSLLRLRQLHKQLNTRNNELQETLNNLRQAQDQLIQSEKMSSLGQLVAGLAHEINNAINAVYNGIPTLITRMEKVQKLVDVGLQSLEEEDQRAKIDQSFAKIGRLAEAIREGAVRTARIVSDMKSFAHPGCQQEEESDIHRTLDVCLNLLSNECKGRVEIVRDYDEVGPVWGPFGQLDQLFLNLFSNAIHAMPDGGELRVTTVATPDLLEISVRDTGCGIPESVRNRIFDPFFTTKPVGVGTGLGLSIGYGIVERLGGTIECDSTEGEGTEFRIRLPLKWKRPDAAENAKLIDTVASTRV</sequence>
<dbReference type="Pfam" id="PF00512">
    <property type="entry name" value="HisKA"/>
    <property type="match status" value="1"/>
</dbReference>
<dbReference type="EC" id="2.7.13.3" evidence="3"/>
<comment type="catalytic activity">
    <reaction evidence="1">
        <text>ATP + protein L-histidine = ADP + protein N-phospho-L-histidine.</text>
        <dbReference type="EC" id="2.7.13.3"/>
    </reaction>
</comment>
<dbReference type="EMBL" id="CP036275">
    <property type="protein sequence ID" value="QDU41072.1"/>
    <property type="molecule type" value="Genomic_DNA"/>
</dbReference>
<dbReference type="GO" id="GO:0000155">
    <property type="term" value="F:phosphorelay sensor kinase activity"/>
    <property type="evidence" value="ECO:0007669"/>
    <property type="project" value="InterPro"/>
</dbReference>
<dbReference type="InterPro" id="IPR001789">
    <property type="entry name" value="Sig_transdc_resp-reg_receiver"/>
</dbReference>
<organism evidence="18 19">
    <name type="scientific">Maioricimonas rarisocia</name>
    <dbReference type="NCBI Taxonomy" id="2528026"/>
    <lineage>
        <taxon>Bacteria</taxon>
        <taxon>Pseudomonadati</taxon>
        <taxon>Planctomycetota</taxon>
        <taxon>Planctomycetia</taxon>
        <taxon>Planctomycetales</taxon>
        <taxon>Planctomycetaceae</taxon>
        <taxon>Maioricimonas</taxon>
    </lineage>
</organism>
<evidence type="ECO:0000256" key="11">
    <source>
        <dbReference type="ARBA" id="ARBA00023136"/>
    </source>
</evidence>
<dbReference type="PROSITE" id="PS50110">
    <property type="entry name" value="RESPONSE_REGULATORY"/>
    <property type="match status" value="1"/>
</dbReference>
<dbReference type="Proteomes" id="UP000320496">
    <property type="component" value="Chromosome"/>
</dbReference>
<evidence type="ECO:0000256" key="5">
    <source>
        <dbReference type="ARBA" id="ARBA00022553"/>
    </source>
</evidence>
<protein>
    <recommendedName>
        <fullName evidence="3">histidine kinase</fullName>
        <ecNumber evidence="3">2.7.13.3</ecNumber>
    </recommendedName>
</protein>
<dbReference type="GO" id="GO:0005886">
    <property type="term" value="C:plasma membrane"/>
    <property type="evidence" value="ECO:0007669"/>
    <property type="project" value="UniProtKB-SubCell"/>
</dbReference>
<dbReference type="PANTHER" id="PTHR43547">
    <property type="entry name" value="TWO-COMPONENT HISTIDINE KINASE"/>
    <property type="match status" value="1"/>
</dbReference>
<evidence type="ECO:0000256" key="3">
    <source>
        <dbReference type="ARBA" id="ARBA00012438"/>
    </source>
</evidence>
<evidence type="ECO:0000256" key="4">
    <source>
        <dbReference type="ARBA" id="ARBA00022475"/>
    </source>
</evidence>
<dbReference type="InterPro" id="IPR003661">
    <property type="entry name" value="HisK_dim/P_dom"/>
</dbReference>
<dbReference type="InterPro" id="IPR005467">
    <property type="entry name" value="His_kinase_dom"/>
</dbReference>
<dbReference type="OrthoDB" id="9762493at2"/>
<feature type="transmembrane region" description="Helical" evidence="14">
    <location>
        <begin position="12"/>
        <end position="37"/>
    </location>
</feature>
<keyword evidence="4" id="KW-1003">Cell membrane</keyword>
<evidence type="ECO:0000256" key="14">
    <source>
        <dbReference type="SAM" id="Phobius"/>
    </source>
</evidence>
<reference evidence="18 19" key="1">
    <citation type="submission" date="2019-02" db="EMBL/GenBank/DDBJ databases">
        <title>Deep-cultivation of Planctomycetes and their phenomic and genomic characterization uncovers novel biology.</title>
        <authorList>
            <person name="Wiegand S."/>
            <person name="Jogler M."/>
            <person name="Boedeker C."/>
            <person name="Pinto D."/>
            <person name="Vollmers J."/>
            <person name="Rivas-Marin E."/>
            <person name="Kohn T."/>
            <person name="Peeters S.H."/>
            <person name="Heuer A."/>
            <person name="Rast P."/>
            <person name="Oberbeckmann S."/>
            <person name="Bunk B."/>
            <person name="Jeske O."/>
            <person name="Meyerdierks A."/>
            <person name="Storesund J.E."/>
            <person name="Kallscheuer N."/>
            <person name="Luecker S."/>
            <person name="Lage O.M."/>
            <person name="Pohl T."/>
            <person name="Merkel B.J."/>
            <person name="Hornburger P."/>
            <person name="Mueller R.-W."/>
            <person name="Bruemmer F."/>
            <person name="Labrenz M."/>
            <person name="Spormann A.M."/>
            <person name="Op den Camp H."/>
            <person name="Overmann J."/>
            <person name="Amann R."/>
            <person name="Jetten M.S.M."/>
            <person name="Mascher T."/>
            <person name="Medema M.H."/>
            <person name="Devos D.P."/>
            <person name="Kaster A.-K."/>
            <person name="Ovreas L."/>
            <person name="Rohde M."/>
            <person name="Galperin M.Y."/>
            <person name="Jogler C."/>
        </authorList>
    </citation>
    <scope>NUCLEOTIDE SEQUENCE [LARGE SCALE GENOMIC DNA]</scope>
    <source>
        <strain evidence="18 19">Mal4</strain>
    </source>
</reference>
<feature type="domain" description="Response regulatory" evidence="16">
    <location>
        <begin position="630"/>
        <end position="745"/>
    </location>
</feature>
<keyword evidence="13" id="KW-0175">Coiled coil</keyword>
<evidence type="ECO:0000256" key="7">
    <source>
        <dbReference type="ARBA" id="ARBA00022741"/>
    </source>
</evidence>
<proteinExistence type="predicted"/>
<evidence type="ECO:0000256" key="8">
    <source>
        <dbReference type="ARBA" id="ARBA00022777"/>
    </source>
</evidence>
<evidence type="ECO:0000259" key="15">
    <source>
        <dbReference type="PROSITE" id="PS50109"/>
    </source>
</evidence>
<dbReference type="SMART" id="SM00304">
    <property type="entry name" value="HAMP"/>
    <property type="match status" value="1"/>
</dbReference>
<dbReference type="GO" id="GO:0005524">
    <property type="term" value="F:ATP binding"/>
    <property type="evidence" value="ECO:0007669"/>
    <property type="project" value="UniProtKB-KW"/>
</dbReference>
<evidence type="ECO:0000256" key="10">
    <source>
        <dbReference type="ARBA" id="ARBA00023012"/>
    </source>
</evidence>
<keyword evidence="8 18" id="KW-0418">Kinase</keyword>
<dbReference type="PRINTS" id="PR00344">
    <property type="entry name" value="BCTRLSENSOR"/>
</dbReference>
<evidence type="ECO:0000256" key="13">
    <source>
        <dbReference type="SAM" id="Coils"/>
    </source>
</evidence>
<name>A0A517ZF68_9PLAN</name>
<dbReference type="Pfam" id="PF00072">
    <property type="entry name" value="Response_reg"/>
    <property type="match status" value="1"/>
</dbReference>
<feature type="domain" description="Histidine kinase" evidence="15">
    <location>
        <begin position="790"/>
        <end position="1021"/>
    </location>
</feature>
<evidence type="ECO:0000313" key="19">
    <source>
        <dbReference type="Proteomes" id="UP000320496"/>
    </source>
</evidence>
<dbReference type="CDD" id="cd06225">
    <property type="entry name" value="HAMP"/>
    <property type="match status" value="1"/>
</dbReference>
<keyword evidence="10" id="KW-0902">Two-component regulatory system</keyword>
<dbReference type="Gene3D" id="3.40.50.2300">
    <property type="match status" value="1"/>
</dbReference>
<feature type="transmembrane region" description="Helical" evidence="14">
    <location>
        <begin position="140"/>
        <end position="163"/>
    </location>
</feature>
<dbReference type="PROSITE" id="PS50885">
    <property type="entry name" value="HAMP"/>
    <property type="match status" value="1"/>
</dbReference>
<dbReference type="Pfam" id="PF00672">
    <property type="entry name" value="HAMP"/>
    <property type="match status" value="1"/>
</dbReference>
<evidence type="ECO:0000256" key="2">
    <source>
        <dbReference type="ARBA" id="ARBA00004236"/>
    </source>
</evidence>
<dbReference type="FunFam" id="3.30.565.10:FF:000023">
    <property type="entry name" value="PAS domain-containing sensor histidine kinase"/>
    <property type="match status" value="1"/>
</dbReference>
<dbReference type="Gene3D" id="1.10.287.130">
    <property type="match status" value="2"/>
</dbReference>
<keyword evidence="5 12" id="KW-0597">Phosphoprotein</keyword>
<dbReference type="InterPro" id="IPR003660">
    <property type="entry name" value="HAMP_dom"/>
</dbReference>
<dbReference type="SMART" id="SM00388">
    <property type="entry name" value="HisKA"/>
    <property type="match status" value="2"/>
</dbReference>
<dbReference type="InterPro" id="IPR036890">
    <property type="entry name" value="HATPase_C_sf"/>
</dbReference>
<dbReference type="SUPFAM" id="SSF55874">
    <property type="entry name" value="ATPase domain of HSP90 chaperone/DNA topoisomerase II/histidine kinase"/>
    <property type="match status" value="2"/>
</dbReference>
<dbReference type="RefSeq" id="WP_145372292.1">
    <property type="nucleotide sequence ID" value="NZ_CP036275.1"/>
</dbReference>
<gene>
    <name evidence="18" type="primary">tmoS</name>
    <name evidence="18" type="ORF">Mal4_54370</name>
</gene>
<comment type="subcellular location">
    <subcellularLocation>
        <location evidence="2">Cell membrane</location>
    </subcellularLocation>
</comment>
<evidence type="ECO:0000256" key="12">
    <source>
        <dbReference type="PROSITE-ProRule" id="PRU00169"/>
    </source>
</evidence>
<dbReference type="Gene3D" id="3.30.565.10">
    <property type="entry name" value="Histidine kinase-like ATPase, C-terminal domain"/>
    <property type="match status" value="2"/>
</dbReference>
<dbReference type="InterPro" id="IPR011006">
    <property type="entry name" value="CheY-like_superfamily"/>
</dbReference>
<keyword evidence="6 18" id="KW-0808">Transferase</keyword>
<keyword evidence="7" id="KW-0547">Nucleotide-binding</keyword>
<dbReference type="PANTHER" id="PTHR43547:SF2">
    <property type="entry name" value="HYBRID SIGNAL TRANSDUCTION HISTIDINE KINASE C"/>
    <property type="match status" value="1"/>
</dbReference>
<feature type="transmembrane region" description="Helical" evidence="14">
    <location>
        <begin position="239"/>
        <end position="258"/>
    </location>
</feature>
<dbReference type="InterPro" id="IPR003594">
    <property type="entry name" value="HATPase_dom"/>
</dbReference>
<dbReference type="SMART" id="SM00387">
    <property type="entry name" value="HATPase_c"/>
    <property type="match status" value="2"/>
</dbReference>
<feature type="domain" description="HAMP" evidence="17">
    <location>
        <begin position="259"/>
        <end position="311"/>
    </location>
</feature>
<keyword evidence="19" id="KW-1185">Reference proteome</keyword>
<dbReference type="CDD" id="cd00082">
    <property type="entry name" value="HisKA"/>
    <property type="match status" value="1"/>
</dbReference>
<dbReference type="CDD" id="cd16922">
    <property type="entry name" value="HATPase_EvgS-ArcB-TorS-like"/>
    <property type="match status" value="1"/>
</dbReference>
<keyword evidence="14" id="KW-0812">Transmembrane</keyword>
<evidence type="ECO:0000256" key="6">
    <source>
        <dbReference type="ARBA" id="ARBA00022679"/>
    </source>
</evidence>
<dbReference type="KEGG" id="mri:Mal4_54370"/>
<dbReference type="SUPFAM" id="SSF158472">
    <property type="entry name" value="HAMP domain-like"/>
    <property type="match status" value="1"/>
</dbReference>
<dbReference type="Pfam" id="PF02518">
    <property type="entry name" value="HATPase_c"/>
    <property type="match status" value="2"/>
</dbReference>
<dbReference type="Gene3D" id="6.10.340.10">
    <property type="match status" value="1"/>
</dbReference>
<evidence type="ECO:0000313" key="18">
    <source>
        <dbReference type="EMBL" id="QDU41072.1"/>
    </source>
</evidence>
<feature type="modified residue" description="4-aspartylphosphate" evidence="12">
    <location>
        <position position="678"/>
    </location>
</feature>
<keyword evidence="14" id="KW-1133">Transmembrane helix</keyword>
<keyword evidence="9" id="KW-0067">ATP-binding</keyword>
<evidence type="ECO:0000259" key="17">
    <source>
        <dbReference type="PROSITE" id="PS50885"/>
    </source>
</evidence>
<accession>A0A517ZF68</accession>
<feature type="domain" description="Histidine kinase" evidence="15">
    <location>
        <begin position="358"/>
        <end position="584"/>
    </location>
</feature>
<dbReference type="SMART" id="SM00448">
    <property type="entry name" value="REC"/>
    <property type="match status" value="1"/>
</dbReference>
<keyword evidence="11 14" id="KW-0472">Membrane</keyword>
<dbReference type="AlphaFoldDB" id="A0A517ZF68"/>
<feature type="transmembrane region" description="Helical" evidence="14">
    <location>
        <begin position="52"/>
        <end position="73"/>
    </location>
</feature>
<dbReference type="PROSITE" id="PS50109">
    <property type="entry name" value="HIS_KIN"/>
    <property type="match status" value="2"/>
</dbReference>
<evidence type="ECO:0000256" key="9">
    <source>
        <dbReference type="ARBA" id="ARBA00022840"/>
    </source>
</evidence>